<keyword evidence="2 7" id="KW-0813">Transport</keyword>
<keyword evidence="9" id="KW-0614">Plasmid</keyword>
<dbReference type="Pfam" id="PF07715">
    <property type="entry name" value="Plug"/>
    <property type="match status" value="1"/>
</dbReference>
<dbReference type="InterPro" id="IPR012910">
    <property type="entry name" value="Plug_dom"/>
</dbReference>
<comment type="subcellular location">
    <subcellularLocation>
        <location evidence="1 7">Cell outer membrane</location>
        <topology evidence="1 7">Multi-pass membrane protein</topology>
    </subcellularLocation>
</comment>
<dbReference type="Gene3D" id="2.60.40.1120">
    <property type="entry name" value="Carboxypeptidase-like, regulatory domain"/>
    <property type="match status" value="1"/>
</dbReference>
<evidence type="ECO:0000256" key="6">
    <source>
        <dbReference type="ARBA" id="ARBA00023237"/>
    </source>
</evidence>
<dbReference type="RefSeq" id="WP_338399292.1">
    <property type="nucleotide sequence ID" value="NZ_AP025297.1"/>
</dbReference>
<keyword evidence="4 7" id="KW-0812">Transmembrane</keyword>
<dbReference type="InterPro" id="IPR023997">
    <property type="entry name" value="TonB-dep_OMP_SusC/RagA_CS"/>
</dbReference>
<gene>
    <name evidence="9" type="ORF">PEPS_42820</name>
</gene>
<sequence>MNRIFLRTTSTLFLCLWVLLTPKLFAGSYQLDNINLQGKRTMEEVITYLEDKTDYYFAFDHSQVNPKQKIQINQSFTEVSEVMRFLSDQLNIEYVIKDKLVTLKPKKVKTQAPRKPIAPAQKVTVKGKIVDTDGSELIGVSVVIKGTTQGAISDVMGNFSVEAQPSDVLVFSYVGYKPQEITVGNQSQLNVVLEADVVQMDEVVVIGYGTQERKDVSSAVDIIGAEDLEMATSNVLNNIQSKSTGVIVTSASSSPGSGINVNIRGVGTVGNSNPLYIIDGVPNFDANMSNINPNDIESFTILKDASAAAIYGSRAMNGVVLITTKRGKKGEPKVSIKTTYGVQQAYSQLDLLNANEYRDYKRTVFASQGITGKDLPDFINNPTLVNTDWQSAVYQTAPTVETTAQFSGGSEHGNYAISAGYLDQTGIVKTTGYERITMRVNSDWKKGRLKIGESMAFTRASRNPGVGSPVKGTGFASPLMPIYDPLNAQGYGSPQTLITGADTYSNPLAMLEVRDYDHFNNNILTNVYGQLDLMEGLNFKSSFSSIINSGRVSNFLPELDQNKSADTRSNTRKDLTKTFSTQWVWENTLNYKNTFGKHSVEGILGYTAQENELRRTRNVAVYDDYLGAPSLDNATDVQALEDYDAFTFLSTFGRVLYNFDSKYYLTFTVRRDGSSRFAPANKFGTFPGVSAAWRVSDENFFPVPKNVIDDFKLRLGYGTLGNSEFGNNFEQYSTINLQPKGVYGGPGESIIDGAAITNISKGQSLKWETVKTLNVGVDVSFMEGRLNFTGDYYVKNSEDILIQMAPVFISGISQSFTANGGAIRNSGLELALNYNNNFGEVGFNIGSSVSFYSNEVTSLNNQEFLVGGDNFASAAYWGATRTVEGGNIGAFYGYVQEGIFQNQTEIDDLNNQTGEGIEYQKGARPGDVRFKDLNGDGVINEEDRETIGSPIPDMSLGINFSINYKNFDLSVIGSGLFGYQNFNTVRAGLESVNSRELYSNKMTTIHNSWTGEGSTNTYPIIRADDTNGNDRRFSSRWIEDGDFFRIQTARLSYNFPQQLIERWKLSTLQLFVLAENPLVFTKYSGLDPMVGSDSFNDASGPTLSRGVDKGRYPMVRTFQIGFNLGF</sequence>
<evidence type="ECO:0000256" key="3">
    <source>
        <dbReference type="ARBA" id="ARBA00022452"/>
    </source>
</evidence>
<comment type="similarity">
    <text evidence="7">Belongs to the TonB-dependent receptor family.</text>
</comment>
<dbReference type="Pfam" id="PF13715">
    <property type="entry name" value="CarbopepD_reg_2"/>
    <property type="match status" value="1"/>
</dbReference>
<dbReference type="NCBIfam" id="TIGR04056">
    <property type="entry name" value="OMP_RagA_SusC"/>
    <property type="match status" value="1"/>
</dbReference>
<dbReference type="NCBIfam" id="TIGR04057">
    <property type="entry name" value="SusC_RagA_signa"/>
    <property type="match status" value="1"/>
</dbReference>
<evidence type="ECO:0000313" key="9">
    <source>
        <dbReference type="EMBL" id="BDD02002.1"/>
    </source>
</evidence>
<dbReference type="InterPro" id="IPR023996">
    <property type="entry name" value="TonB-dep_OMP_SusC/RagA"/>
</dbReference>
<dbReference type="EMBL" id="AP025297">
    <property type="protein sequence ID" value="BDD02002.1"/>
    <property type="molecule type" value="Genomic_DNA"/>
</dbReference>
<dbReference type="PROSITE" id="PS52016">
    <property type="entry name" value="TONB_DEPENDENT_REC_3"/>
    <property type="match status" value="1"/>
</dbReference>
<evidence type="ECO:0000259" key="8">
    <source>
        <dbReference type="Pfam" id="PF07715"/>
    </source>
</evidence>
<dbReference type="Gene3D" id="2.40.170.20">
    <property type="entry name" value="TonB-dependent receptor, beta-barrel domain"/>
    <property type="match status" value="1"/>
</dbReference>
<dbReference type="SUPFAM" id="SSF56935">
    <property type="entry name" value="Porins"/>
    <property type="match status" value="1"/>
</dbReference>
<evidence type="ECO:0000256" key="2">
    <source>
        <dbReference type="ARBA" id="ARBA00022448"/>
    </source>
</evidence>
<dbReference type="SUPFAM" id="SSF49464">
    <property type="entry name" value="Carboxypeptidase regulatory domain-like"/>
    <property type="match status" value="1"/>
</dbReference>
<name>A0ABN6LFX8_9BACT</name>
<reference evidence="9 10" key="1">
    <citation type="submission" date="2021-12" db="EMBL/GenBank/DDBJ databases">
        <title>Genome sequencing of bacteria with rrn-lacking chromosome and rrn-plasmid.</title>
        <authorList>
            <person name="Anda M."/>
            <person name="Iwasaki W."/>
        </authorList>
    </citation>
    <scope>NUCLEOTIDE SEQUENCE [LARGE SCALE GENOMIC DNA]</scope>
    <source>
        <strain evidence="9 10">NBRC 101262</strain>
        <plasmid evidence="9 10">pPP5</plasmid>
    </source>
</reference>
<accession>A0ABN6LFX8</accession>
<organism evidence="9 10">
    <name type="scientific">Persicobacter psychrovividus</name>
    <dbReference type="NCBI Taxonomy" id="387638"/>
    <lineage>
        <taxon>Bacteria</taxon>
        <taxon>Pseudomonadati</taxon>
        <taxon>Bacteroidota</taxon>
        <taxon>Cytophagia</taxon>
        <taxon>Cytophagales</taxon>
        <taxon>Persicobacteraceae</taxon>
        <taxon>Persicobacter</taxon>
    </lineage>
</organism>
<geneLocation type="plasmid" evidence="9 10">
    <name>pPP5</name>
</geneLocation>
<dbReference type="InterPro" id="IPR036942">
    <property type="entry name" value="Beta-barrel_TonB_sf"/>
</dbReference>
<evidence type="ECO:0000256" key="5">
    <source>
        <dbReference type="ARBA" id="ARBA00023136"/>
    </source>
</evidence>
<dbReference type="InterPro" id="IPR037066">
    <property type="entry name" value="Plug_dom_sf"/>
</dbReference>
<keyword evidence="3 7" id="KW-1134">Transmembrane beta strand</keyword>
<feature type="domain" description="TonB-dependent receptor plug" evidence="8">
    <location>
        <begin position="214"/>
        <end position="319"/>
    </location>
</feature>
<dbReference type="Proteomes" id="UP001354989">
    <property type="component" value="Plasmid pPP5"/>
</dbReference>
<evidence type="ECO:0000313" key="10">
    <source>
        <dbReference type="Proteomes" id="UP001354989"/>
    </source>
</evidence>
<keyword evidence="10" id="KW-1185">Reference proteome</keyword>
<dbReference type="InterPro" id="IPR039426">
    <property type="entry name" value="TonB-dep_rcpt-like"/>
</dbReference>
<evidence type="ECO:0000256" key="4">
    <source>
        <dbReference type="ARBA" id="ARBA00022692"/>
    </source>
</evidence>
<keyword evidence="5 7" id="KW-0472">Membrane</keyword>
<evidence type="ECO:0000256" key="7">
    <source>
        <dbReference type="PROSITE-ProRule" id="PRU01360"/>
    </source>
</evidence>
<keyword evidence="6 7" id="KW-0998">Cell outer membrane</keyword>
<dbReference type="Gene3D" id="2.170.130.10">
    <property type="entry name" value="TonB-dependent receptor, plug domain"/>
    <property type="match status" value="1"/>
</dbReference>
<evidence type="ECO:0000256" key="1">
    <source>
        <dbReference type="ARBA" id="ARBA00004571"/>
    </source>
</evidence>
<protein>
    <submittedName>
        <fullName evidence="9">SusC/RagA family TonB-linked outer membrane protein</fullName>
    </submittedName>
</protein>
<dbReference type="InterPro" id="IPR008969">
    <property type="entry name" value="CarboxyPept-like_regulatory"/>
</dbReference>
<proteinExistence type="inferred from homology"/>